<protein>
    <submittedName>
        <fullName evidence="2">Uncharacterized protein</fullName>
    </submittedName>
</protein>
<gene>
    <name evidence="2" type="ORF">SAMN05421541_1138</name>
</gene>
<dbReference type="Proteomes" id="UP000199645">
    <property type="component" value="Unassembled WGS sequence"/>
</dbReference>
<dbReference type="EMBL" id="FONV01000013">
    <property type="protein sequence ID" value="SFF55281.1"/>
    <property type="molecule type" value="Genomic_DNA"/>
</dbReference>
<keyword evidence="3" id="KW-1185">Reference proteome</keyword>
<evidence type="ECO:0000256" key="1">
    <source>
        <dbReference type="SAM" id="MobiDB-lite"/>
    </source>
</evidence>
<evidence type="ECO:0000313" key="3">
    <source>
        <dbReference type="Proteomes" id="UP000199645"/>
    </source>
</evidence>
<proteinExistence type="predicted"/>
<sequence>MRSPVRSPFAWEVRPRLSTIDRDLDAVITDAQSRDWSADRPDRVTFARLGQARRRVRAPGDTTGTTVSPIRSPPWSRRRPDC</sequence>
<feature type="region of interest" description="Disordered" evidence="1">
    <location>
        <begin position="51"/>
        <end position="82"/>
    </location>
</feature>
<dbReference type="OrthoDB" id="3297484at2"/>
<name>A0A1I2JRE2_9ACTN</name>
<organism evidence="2 3">
    <name type="scientific">Actinoplanes philippinensis</name>
    <dbReference type="NCBI Taxonomy" id="35752"/>
    <lineage>
        <taxon>Bacteria</taxon>
        <taxon>Bacillati</taxon>
        <taxon>Actinomycetota</taxon>
        <taxon>Actinomycetes</taxon>
        <taxon>Micromonosporales</taxon>
        <taxon>Micromonosporaceae</taxon>
        <taxon>Actinoplanes</taxon>
    </lineage>
</organism>
<evidence type="ECO:0000313" key="2">
    <source>
        <dbReference type="EMBL" id="SFF55281.1"/>
    </source>
</evidence>
<dbReference type="RefSeq" id="WP_093619714.1">
    <property type="nucleotide sequence ID" value="NZ_BOMT01000072.1"/>
</dbReference>
<dbReference type="STRING" id="35752.SAMN05421541_1138"/>
<reference evidence="2 3" key="1">
    <citation type="submission" date="2016-10" db="EMBL/GenBank/DDBJ databases">
        <authorList>
            <person name="de Groot N.N."/>
        </authorList>
    </citation>
    <scope>NUCLEOTIDE SEQUENCE [LARGE SCALE GENOMIC DNA]</scope>
    <source>
        <strain evidence="2 3">DSM 43019</strain>
    </source>
</reference>
<accession>A0A1I2JRE2</accession>
<dbReference type="AlphaFoldDB" id="A0A1I2JRE2"/>